<gene>
    <name evidence="2" type="ORF">BJG266_LOCUS44896</name>
    <name evidence="3" type="ORF">QVE165_LOCUS61866</name>
</gene>
<evidence type="ECO:0000256" key="1">
    <source>
        <dbReference type="SAM" id="MobiDB-lite"/>
    </source>
</evidence>
<accession>A0A816ES00</accession>
<dbReference type="OrthoDB" id="10040063at2759"/>
<sequence>MMRTSRITPDYYYKPKEFLNRNNTNNNSYVIPNKTGHITNRSKYGQYNITEKDFGDHKISYYIPSEYENNYDISQLDENPISNQTQRIDSPILVRRRYYRHYDNNNNNNNNNDDYSNKELPIISSRQNIHIRSEQPKIIKRVYFKIPPSPKTIQHIYEDEHQLSNEDIIEYVVPQQQYVEESQPIHHPVYIENLPSISRSPPVPPRQHLPQVSPTLSRPPVKPSHVSEFATPNYPRITPRTTINEISPRSLPPIHNKQKHISLKEVLAQNRARRGSRIPIPRREIDEEVAYDLPIYNKNYVKNGFIVHK</sequence>
<reference evidence="3" key="1">
    <citation type="submission" date="2021-02" db="EMBL/GenBank/DDBJ databases">
        <authorList>
            <person name="Nowell W R."/>
        </authorList>
    </citation>
    <scope>NUCLEOTIDE SEQUENCE</scope>
</reference>
<dbReference type="Proteomes" id="UP000663832">
    <property type="component" value="Unassembled WGS sequence"/>
</dbReference>
<feature type="region of interest" description="Disordered" evidence="1">
    <location>
        <begin position="200"/>
        <end position="254"/>
    </location>
</feature>
<dbReference type="EMBL" id="CAJNOM010004204">
    <property type="protein sequence ID" value="CAF1653562.1"/>
    <property type="molecule type" value="Genomic_DNA"/>
</dbReference>
<comment type="caution">
    <text evidence="3">The sequence shown here is derived from an EMBL/GenBank/DDBJ whole genome shotgun (WGS) entry which is preliminary data.</text>
</comment>
<dbReference type="AlphaFoldDB" id="A0A816ES00"/>
<protein>
    <submittedName>
        <fullName evidence="3">Uncharacterized protein</fullName>
    </submittedName>
</protein>
<name>A0A816ES00_9BILA</name>
<dbReference type="EMBL" id="CAJNOI010003839">
    <property type="protein sequence ID" value="CAF1530843.1"/>
    <property type="molecule type" value="Genomic_DNA"/>
</dbReference>
<evidence type="ECO:0000313" key="4">
    <source>
        <dbReference type="Proteomes" id="UP000663832"/>
    </source>
</evidence>
<proteinExistence type="predicted"/>
<organism evidence="3 4">
    <name type="scientific">Adineta steineri</name>
    <dbReference type="NCBI Taxonomy" id="433720"/>
    <lineage>
        <taxon>Eukaryota</taxon>
        <taxon>Metazoa</taxon>
        <taxon>Spiralia</taxon>
        <taxon>Gnathifera</taxon>
        <taxon>Rotifera</taxon>
        <taxon>Eurotatoria</taxon>
        <taxon>Bdelloidea</taxon>
        <taxon>Adinetida</taxon>
        <taxon>Adinetidae</taxon>
        <taxon>Adineta</taxon>
    </lineage>
</organism>
<evidence type="ECO:0000313" key="2">
    <source>
        <dbReference type="EMBL" id="CAF1530843.1"/>
    </source>
</evidence>
<keyword evidence="4" id="KW-1185">Reference proteome</keyword>
<dbReference type="Proteomes" id="UP000663877">
    <property type="component" value="Unassembled WGS sequence"/>
</dbReference>
<evidence type="ECO:0000313" key="3">
    <source>
        <dbReference type="EMBL" id="CAF1653562.1"/>
    </source>
</evidence>